<dbReference type="PANTHER" id="PTHR37984:SF14">
    <property type="entry name" value="RIBONUCLEASE H"/>
    <property type="match status" value="1"/>
</dbReference>
<dbReference type="Pfam" id="PF00665">
    <property type="entry name" value="rve"/>
    <property type="match status" value="1"/>
</dbReference>
<dbReference type="PROSITE" id="PS50994">
    <property type="entry name" value="INTEGRASE"/>
    <property type="match status" value="1"/>
</dbReference>
<organism evidence="3 4">
    <name type="scientific">Cordylochernes scorpioides</name>
    <dbReference type="NCBI Taxonomy" id="51811"/>
    <lineage>
        <taxon>Eukaryota</taxon>
        <taxon>Metazoa</taxon>
        <taxon>Ecdysozoa</taxon>
        <taxon>Arthropoda</taxon>
        <taxon>Chelicerata</taxon>
        <taxon>Arachnida</taxon>
        <taxon>Pseudoscorpiones</taxon>
        <taxon>Cheliferoidea</taxon>
        <taxon>Chernetidae</taxon>
        <taxon>Cordylochernes</taxon>
    </lineage>
</organism>
<sequence length="433" mass="50406">MVENKVPSPLELAFANDLLDKIENDELNSVHMIQQCEELPLTSRHIRRESCKDPILKIVYHNTLYGWMEKPSNAELLPFYLRKEEITVEQGILLLGTRVIIPRKFRANMKKELHLGHMGVVKMKSLARNFIWWPGMDREIEEIARSCKECETNKHTPKSESVHRWESAPTPWYRIHMDFAGPFMDNMFLIIVESYSKWPEIIAMNSTTTQNTIKVLREIFSRYGIPEQGVTDNGPQFVSNEMKFFFKSNGIQHLKSAAYYSATNGLAERFVQTLKRSLRSMKNKGLNKSLANFLFTYRSVPQSSTKEAPAVLFLKRMPKSRWNLLRPNFESRAKLGKKTFPEFELRSKYVIDRGKDSCFTQLFISYQTLGIIMLLNIHFLHSHLDFFPDVLGAVSDEYGERFQQDISSMKERYQGWVERALNCPRLISSVLLA</sequence>
<name>A0ABY6KBE5_9ARAC</name>
<dbReference type="EMBL" id="CP092865">
    <property type="protein sequence ID" value="UYV66040.1"/>
    <property type="molecule type" value="Genomic_DNA"/>
</dbReference>
<dbReference type="Gene3D" id="1.10.340.70">
    <property type="match status" value="1"/>
</dbReference>
<evidence type="ECO:0000313" key="4">
    <source>
        <dbReference type="Proteomes" id="UP001235939"/>
    </source>
</evidence>
<evidence type="ECO:0000256" key="1">
    <source>
        <dbReference type="ARBA" id="ARBA00012493"/>
    </source>
</evidence>
<dbReference type="SUPFAM" id="SSF53098">
    <property type="entry name" value="Ribonuclease H-like"/>
    <property type="match status" value="1"/>
</dbReference>
<dbReference type="InterPro" id="IPR050951">
    <property type="entry name" value="Retrovirus_Pol_polyprotein"/>
</dbReference>
<proteinExistence type="predicted"/>
<dbReference type="InterPro" id="IPR001584">
    <property type="entry name" value="Integrase_cat-core"/>
</dbReference>
<dbReference type="InterPro" id="IPR036397">
    <property type="entry name" value="RNaseH_sf"/>
</dbReference>
<dbReference type="Gene3D" id="3.30.420.10">
    <property type="entry name" value="Ribonuclease H-like superfamily/Ribonuclease H"/>
    <property type="match status" value="1"/>
</dbReference>
<gene>
    <name evidence="3" type="ORF">LAZ67_3006265</name>
</gene>
<keyword evidence="4" id="KW-1185">Reference proteome</keyword>
<dbReference type="Pfam" id="PF17921">
    <property type="entry name" value="Integrase_H2C2"/>
    <property type="match status" value="1"/>
</dbReference>
<dbReference type="InterPro" id="IPR012337">
    <property type="entry name" value="RNaseH-like_sf"/>
</dbReference>
<dbReference type="PANTHER" id="PTHR37984">
    <property type="entry name" value="PROTEIN CBG26694"/>
    <property type="match status" value="1"/>
</dbReference>
<accession>A0ABY6KBE5</accession>
<dbReference type="EC" id="2.7.7.49" evidence="1"/>
<reference evidence="3 4" key="1">
    <citation type="submission" date="2022-01" db="EMBL/GenBank/DDBJ databases">
        <title>A chromosomal length assembly of Cordylochernes scorpioides.</title>
        <authorList>
            <person name="Zeh D."/>
            <person name="Zeh J."/>
        </authorList>
    </citation>
    <scope>NUCLEOTIDE SEQUENCE [LARGE SCALE GENOMIC DNA]</scope>
    <source>
        <strain evidence="3">IN4F17</strain>
        <tissue evidence="3">Whole Body</tissue>
    </source>
</reference>
<evidence type="ECO:0000313" key="3">
    <source>
        <dbReference type="EMBL" id="UYV66040.1"/>
    </source>
</evidence>
<feature type="domain" description="Integrase catalytic" evidence="2">
    <location>
        <begin position="167"/>
        <end position="326"/>
    </location>
</feature>
<dbReference type="InterPro" id="IPR041588">
    <property type="entry name" value="Integrase_H2C2"/>
</dbReference>
<dbReference type="Proteomes" id="UP001235939">
    <property type="component" value="Chromosome 03"/>
</dbReference>
<evidence type="ECO:0000259" key="2">
    <source>
        <dbReference type="PROSITE" id="PS50994"/>
    </source>
</evidence>
<protein>
    <recommendedName>
        <fullName evidence="1">RNA-directed DNA polymerase</fullName>
        <ecNumber evidence="1">2.7.7.49</ecNumber>
    </recommendedName>
</protein>